<feature type="region of interest" description="Disordered" evidence="2">
    <location>
        <begin position="1"/>
        <end position="23"/>
    </location>
</feature>
<evidence type="ECO:0000256" key="2">
    <source>
        <dbReference type="SAM" id="MobiDB-lite"/>
    </source>
</evidence>
<feature type="compositionally biased region" description="Basic residues" evidence="2">
    <location>
        <begin position="1"/>
        <end position="14"/>
    </location>
</feature>
<sequence>MAKRTSKRTSKKTSGKASKPASRRTVLAIDIGGTHVKVMTDRERIRREFESGPNLSATEMVRQVKALTKDWSYDVISVGYPGPVVHNRPLAEPHNLGRGWAGFDFHAAFGRPTKVVNDALMQAIGSYQGGRMLFLGLGTGLGSAMIVEGVFEPMELGHLPYRKGETFEDYVGAAGLERRGRKKWRKSVDDVIARLSAALEPDYIVLGGGNADKVDNPPPKVRFGDNANAFEGGFRMWKRVERKASSAPR</sequence>
<dbReference type="SUPFAM" id="SSF53067">
    <property type="entry name" value="Actin-like ATPase domain"/>
    <property type="match status" value="1"/>
</dbReference>
<evidence type="ECO:0000313" key="4">
    <source>
        <dbReference type="Proteomes" id="UP001432046"/>
    </source>
</evidence>
<organism evidence="3 4">
    <name type="scientific">Bradyrhizobium septentrionale</name>
    <dbReference type="NCBI Taxonomy" id="1404411"/>
    <lineage>
        <taxon>Bacteria</taxon>
        <taxon>Pseudomonadati</taxon>
        <taxon>Pseudomonadota</taxon>
        <taxon>Alphaproteobacteria</taxon>
        <taxon>Hyphomicrobiales</taxon>
        <taxon>Nitrobacteraceae</taxon>
        <taxon>Bradyrhizobium</taxon>
    </lineage>
</organism>
<evidence type="ECO:0000313" key="3">
    <source>
        <dbReference type="EMBL" id="WXC76810.1"/>
    </source>
</evidence>
<evidence type="ECO:0000256" key="1">
    <source>
        <dbReference type="ARBA" id="ARBA00006479"/>
    </source>
</evidence>
<proteinExistence type="inferred from homology"/>
<reference evidence="3" key="2">
    <citation type="submission" date="2024-03" db="EMBL/GenBank/DDBJ databases">
        <authorList>
            <person name="Bromfield E.S.P."/>
            <person name="Cloutier S."/>
        </authorList>
    </citation>
    <scope>NUCLEOTIDE SEQUENCE</scope>
    <source>
        <strain evidence="3">5S5</strain>
    </source>
</reference>
<dbReference type="InterPro" id="IPR043129">
    <property type="entry name" value="ATPase_NBD"/>
</dbReference>
<name>A0ABZ2NPT7_9BRAD</name>
<dbReference type="RefSeq" id="WP_338824611.1">
    <property type="nucleotide sequence ID" value="NZ_CP147708.1"/>
</dbReference>
<dbReference type="InterPro" id="IPR000600">
    <property type="entry name" value="ROK"/>
</dbReference>
<dbReference type="PANTHER" id="PTHR18964:SF149">
    <property type="entry name" value="BIFUNCTIONAL UDP-N-ACETYLGLUCOSAMINE 2-EPIMERASE_N-ACETYLMANNOSAMINE KINASE"/>
    <property type="match status" value="1"/>
</dbReference>
<comment type="similarity">
    <text evidence="1">Belongs to the ROK (NagC/XylR) family.</text>
</comment>
<dbReference type="Gene3D" id="3.30.420.40">
    <property type="match status" value="2"/>
</dbReference>
<gene>
    <name evidence="3" type="ORF">WDK88_25400</name>
</gene>
<keyword evidence="4" id="KW-1185">Reference proteome</keyword>
<reference evidence="3" key="1">
    <citation type="journal article" date="2021" name="Int. J. Syst. Evol. Microbiol.">
        <title>Bradyrhizobium septentrionale sp. nov. (sv. septentrionale) and Bradyrhizobium quebecense sp. nov. (sv. septentrionale) associated with legumes native to Canada possess rearranged symbiosis genes and numerous insertion sequences.</title>
        <authorList>
            <person name="Bromfield E.S.P."/>
            <person name="Cloutier S."/>
        </authorList>
    </citation>
    <scope>NUCLEOTIDE SEQUENCE</scope>
    <source>
        <strain evidence="3">5S5</strain>
    </source>
</reference>
<accession>A0ABZ2NPT7</accession>
<dbReference type="Pfam" id="PF00480">
    <property type="entry name" value="ROK"/>
    <property type="match status" value="1"/>
</dbReference>
<dbReference type="EMBL" id="CP147711">
    <property type="protein sequence ID" value="WXC76810.1"/>
    <property type="molecule type" value="Genomic_DNA"/>
</dbReference>
<dbReference type="PANTHER" id="PTHR18964">
    <property type="entry name" value="ROK (REPRESSOR, ORF, KINASE) FAMILY"/>
    <property type="match status" value="1"/>
</dbReference>
<protein>
    <submittedName>
        <fullName evidence="3">ROK family protein</fullName>
    </submittedName>
</protein>
<dbReference type="Proteomes" id="UP001432046">
    <property type="component" value="Chromosome"/>
</dbReference>